<dbReference type="CDD" id="cd16917">
    <property type="entry name" value="HATPase_UhpB-NarQ-NarX-like"/>
    <property type="match status" value="1"/>
</dbReference>
<gene>
    <name evidence="12" type="ORF">SAMN05216174_102361</name>
</gene>
<evidence type="ECO:0000256" key="4">
    <source>
        <dbReference type="ARBA" id="ARBA00022679"/>
    </source>
</evidence>
<accession>A0A1G6M3Q9</accession>
<evidence type="ECO:0000313" key="13">
    <source>
        <dbReference type="Proteomes" id="UP000199501"/>
    </source>
</evidence>
<feature type="transmembrane region" description="Helical" evidence="10">
    <location>
        <begin position="12"/>
        <end position="31"/>
    </location>
</feature>
<evidence type="ECO:0000256" key="6">
    <source>
        <dbReference type="ARBA" id="ARBA00022777"/>
    </source>
</evidence>
<name>A0A1G6M3Q9_9PSEU</name>
<dbReference type="PANTHER" id="PTHR24421:SF10">
    <property type="entry name" value="NITRATE_NITRITE SENSOR PROTEIN NARQ"/>
    <property type="match status" value="1"/>
</dbReference>
<keyword evidence="4" id="KW-0808">Transferase</keyword>
<evidence type="ECO:0000256" key="2">
    <source>
        <dbReference type="ARBA" id="ARBA00012438"/>
    </source>
</evidence>
<dbReference type="Proteomes" id="UP000199501">
    <property type="component" value="Unassembled WGS sequence"/>
</dbReference>
<evidence type="ECO:0000256" key="7">
    <source>
        <dbReference type="ARBA" id="ARBA00022840"/>
    </source>
</evidence>
<keyword evidence="7" id="KW-0067">ATP-binding</keyword>
<feature type="transmembrane region" description="Helical" evidence="10">
    <location>
        <begin position="108"/>
        <end position="128"/>
    </location>
</feature>
<dbReference type="Gene3D" id="3.30.565.10">
    <property type="entry name" value="Histidine kinase-like ATPase, C-terminal domain"/>
    <property type="match status" value="1"/>
</dbReference>
<keyword evidence="5" id="KW-0547">Nucleotide-binding</keyword>
<dbReference type="InterPro" id="IPR011712">
    <property type="entry name" value="Sig_transdc_His_kin_sub3_dim/P"/>
</dbReference>
<feature type="domain" description="Signal transduction histidine kinase subgroup 3 dimerisation and phosphoacceptor" evidence="11">
    <location>
        <begin position="187"/>
        <end position="252"/>
    </location>
</feature>
<dbReference type="GO" id="GO:0046983">
    <property type="term" value="F:protein dimerization activity"/>
    <property type="evidence" value="ECO:0007669"/>
    <property type="project" value="InterPro"/>
</dbReference>
<organism evidence="12 13">
    <name type="scientific">Actinokineospora iranica</name>
    <dbReference type="NCBI Taxonomy" id="1271860"/>
    <lineage>
        <taxon>Bacteria</taxon>
        <taxon>Bacillati</taxon>
        <taxon>Actinomycetota</taxon>
        <taxon>Actinomycetes</taxon>
        <taxon>Pseudonocardiales</taxon>
        <taxon>Pseudonocardiaceae</taxon>
        <taxon>Actinokineospora</taxon>
    </lineage>
</organism>
<keyword evidence="8" id="KW-0902">Two-component regulatory system</keyword>
<proteinExistence type="predicted"/>
<evidence type="ECO:0000256" key="10">
    <source>
        <dbReference type="SAM" id="Phobius"/>
    </source>
</evidence>
<feature type="transmembrane region" description="Helical" evidence="10">
    <location>
        <begin position="135"/>
        <end position="153"/>
    </location>
</feature>
<evidence type="ECO:0000256" key="8">
    <source>
        <dbReference type="ARBA" id="ARBA00023012"/>
    </source>
</evidence>
<evidence type="ECO:0000313" key="12">
    <source>
        <dbReference type="EMBL" id="SDC50081.1"/>
    </source>
</evidence>
<evidence type="ECO:0000256" key="9">
    <source>
        <dbReference type="SAM" id="Coils"/>
    </source>
</evidence>
<dbReference type="SUPFAM" id="SSF55874">
    <property type="entry name" value="ATPase domain of HSP90 chaperone/DNA topoisomerase II/histidine kinase"/>
    <property type="match status" value="1"/>
</dbReference>
<dbReference type="PROSITE" id="PS51257">
    <property type="entry name" value="PROKAR_LIPOPROTEIN"/>
    <property type="match status" value="1"/>
</dbReference>
<keyword evidence="3" id="KW-0597">Phosphoprotein</keyword>
<dbReference type="GO" id="GO:0000155">
    <property type="term" value="F:phosphorelay sensor kinase activity"/>
    <property type="evidence" value="ECO:0007669"/>
    <property type="project" value="InterPro"/>
</dbReference>
<evidence type="ECO:0000259" key="11">
    <source>
        <dbReference type="Pfam" id="PF07730"/>
    </source>
</evidence>
<reference evidence="13" key="1">
    <citation type="submission" date="2016-10" db="EMBL/GenBank/DDBJ databases">
        <authorList>
            <person name="Varghese N."/>
            <person name="Submissions S."/>
        </authorList>
    </citation>
    <scope>NUCLEOTIDE SEQUENCE [LARGE SCALE GENOMIC DNA]</scope>
    <source>
        <strain evidence="13">IBRC-M 10403</strain>
    </source>
</reference>
<dbReference type="GO" id="GO:0016020">
    <property type="term" value="C:membrane"/>
    <property type="evidence" value="ECO:0007669"/>
    <property type="project" value="InterPro"/>
</dbReference>
<keyword evidence="13" id="KW-1185">Reference proteome</keyword>
<feature type="transmembrane region" description="Helical" evidence="10">
    <location>
        <begin position="66"/>
        <end position="88"/>
    </location>
</feature>
<dbReference type="GO" id="GO:0005524">
    <property type="term" value="F:ATP binding"/>
    <property type="evidence" value="ECO:0007669"/>
    <property type="project" value="UniProtKB-KW"/>
</dbReference>
<keyword evidence="9" id="KW-0175">Coiled coil</keyword>
<evidence type="ECO:0000256" key="3">
    <source>
        <dbReference type="ARBA" id="ARBA00022553"/>
    </source>
</evidence>
<dbReference type="Gene3D" id="1.20.5.1930">
    <property type="match status" value="1"/>
</dbReference>
<feature type="coiled-coil region" evidence="9">
    <location>
        <begin position="154"/>
        <end position="181"/>
    </location>
</feature>
<dbReference type="InterPro" id="IPR036890">
    <property type="entry name" value="HATPase_C_sf"/>
</dbReference>
<evidence type="ECO:0000256" key="1">
    <source>
        <dbReference type="ARBA" id="ARBA00000085"/>
    </source>
</evidence>
<dbReference type="STRING" id="1271860.SAMN05216174_102361"/>
<dbReference type="EMBL" id="FMZZ01000002">
    <property type="protein sequence ID" value="SDC50081.1"/>
    <property type="molecule type" value="Genomic_DNA"/>
</dbReference>
<keyword evidence="10" id="KW-0812">Transmembrane</keyword>
<protein>
    <recommendedName>
        <fullName evidence="2">histidine kinase</fullName>
        <ecNumber evidence="2">2.7.13.3</ecNumber>
    </recommendedName>
</protein>
<keyword evidence="10" id="KW-1133">Transmembrane helix</keyword>
<dbReference type="PANTHER" id="PTHR24421">
    <property type="entry name" value="NITRATE/NITRITE SENSOR PROTEIN NARX-RELATED"/>
    <property type="match status" value="1"/>
</dbReference>
<keyword evidence="10" id="KW-0472">Membrane</keyword>
<evidence type="ECO:0000256" key="5">
    <source>
        <dbReference type="ARBA" id="ARBA00022741"/>
    </source>
</evidence>
<dbReference type="Pfam" id="PF07730">
    <property type="entry name" value="HisKA_3"/>
    <property type="match status" value="1"/>
</dbReference>
<dbReference type="AlphaFoldDB" id="A0A1G6M3Q9"/>
<keyword evidence="6 12" id="KW-0418">Kinase</keyword>
<dbReference type="InterPro" id="IPR050482">
    <property type="entry name" value="Sensor_HK_TwoCompSys"/>
</dbReference>
<dbReference type="EC" id="2.7.13.3" evidence="2"/>
<sequence length="384" mass="40834">MTWRRPWRSPVWHAVLTFGLGCVLFAVDFPLVGHGGLLPGPDWARVLVLGGMSLLQLGRERAAVPALVAALPLWAVDAAMGVSLPVLLVAGDQLYAAVLNGSRRSSQVLVVLAGVFMVGTLVAALVLADDLRTSLLIFLGVCPLPLVPVWWALNVRQQREIAEAERARADQLARIAELDREAAVNAERASMARDLHDVIAGHLSAIAIQSEALLSLQDGDPETVRTVLRSVRENSVASLTEMRAMIGLLRAQDGHDELTSPARLRELDRLLRSARASGLRVRADTDVPADLPAAVDLSAYRILQEALTNAAKHAPGAAADVSVRQADRTLVVQVVNDGAGGALNASGTGLITMTERAQAVGGVLLAGPCERGWRVRAELPVEGE</sequence>
<comment type="catalytic activity">
    <reaction evidence="1">
        <text>ATP + protein L-histidine = ADP + protein N-phospho-L-histidine.</text>
        <dbReference type="EC" id="2.7.13.3"/>
    </reaction>
</comment>